<dbReference type="AlphaFoldDB" id="A0A0F9FZR5"/>
<organism evidence="2">
    <name type="scientific">marine sediment metagenome</name>
    <dbReference type="NCBI Taxonomy" id="412755"/>
    <lineage>
        <taxon>unclassified sequences</taxon>
        <taxon>metagenomes</taxon>
        <taxon>ecological metagenomes</taxon>
    </lineage>
</organism>
<protein>
    <submittedName>
        <fullName evidence="2">Uncharacterized protein</fullName>
    </submittedName>
</protein>
<feature type="region of interest" description="Disordered" evidence="1">
    <location>
        <begin position="527"/>
        <end position="554"/>
    </location>
</feature>
<feature type="non-terminal residue" evidence="2">
    <location>
        <position position="554"/>
    </location>
</feature>
<dbReference type="InterPro" id="IPR013320">
    <property type="entry name" value="ConA-like_dom_sf"/>
</dbReference>
<gene>
    <name evidence="2" type="ORF">LCGC14_1971630</name>
</gene>
<dbReference type="EMBL" id="LAZR01021894">
    <property type="protein sequence ID" value="KKL83746.1"/>
    <property type="molecule type" value="Genomic_DNA"/>
</dbReference>
<reference evidence="2" key="1">
    <citation type="journal article" date="2015" name="Nature">
        <title>Complex archaea that bridge the gap between prokaryotes and eukaryotes.</title>
        <authorList>
            <person name="Spang A."/>
            <person name="Saw J.H."/>
            <person name="Jorgensen S.L."/>
            <person name="Zaremba-Niedzwiedzka K."/>
            <person name="Martijn J."/>
            <person name="Lind A.E."/>
            <person name="van Eijk R."/>
            <person name="Schleper C."/>
            <person name="Guy L."/>
            <person name="Ettema T.J."/>
        </authorList>
    </citation>
    <scope>NUCLEOTIDE SEQUENCE</scope>
</reference>
<sequence>MARVPTNASISYKINARDLRDMGIEASAIPDVFMPPVLERRQLIAGRAGSRDLGGYYDEWSLSLACEVRGSSHNDVINKIDSLKNWIDLTQHYVDEYLVNRHDVPTLRFEIAGHKYPYTTGTVTVTNGSKIVTGSSTKWSKYLTSSAQFKVQGDETLYIIDAVNSDTEIVLSATISRATSGSLTYEAETKRALLVNYDGNSSISSPTHAHFVHEVFNLSIGFTSTYPFFVGPKKEFSKQNPSAGEFIELEGVGNAAFSNFLLQLIGSSDNPRVVAAEHSFVCSFNGDTESRNILNNAHSPATETITGYRATRQGMGIIFSGAGDHLEYTSLESNGKAFSFFIRLYPQFAYDGSGGDRTVFEYRLNANNSVRVWYDQSEQKWTFTWTGASDVTTLVSSAQTFATDVEIELYGSISTSLYDSSTYYGLLYVNGIQEDTETGSAPTEMSSNLTNLIVGSNNANDENCNCIVDELATWITPLSVDELKRMRLMDEWLLNINGMWEYTSTLDDGDVLFLNGRTGITELYDASQNAREHAGASSKGRIPSIRGDKDQKQW</sequence>
<dbReference type="SUPFAM" id="SSF49899">
    <property type="entry name" value="Concanavalin A-like lectins/glucanases"/>
    <property type="match status" value="1"/>
</dbReference>
<dbReference type="Gene3D" id="2.60.120.200">
    <property type="match status" value="1"/>
</dbReference>
<evidence type="ECO:0000313" key="2">
    <source>
        <dbReference type="EMBL" id="KKL83746.1"/>
    </source>
</evidence>
<name>A0A0F9FZR5_9ZZZZ</name>
<accession>A0A0F9FZR5</accession>
<comment type="caution">
    <text evidence="2">The sequence shown here is derived from an EMBL/GenBank/DDBJ whole genome shotgun (WGS) entry which is preliminary data.</text>
</comment>
<evidence type="ECO:0000256" key="1">
    <source>
        <dbReference type="SAM" id="MobiDB-lite"/>
    </source>
</evidence>
<proteinExistence type="predicted"/>
<dbReference type="Pfam" id="PF13385">
    <property type="entry name" value="Laminin_G_3"/>
    <property type="match status" value="1"/>
</dbReference>